<reference evidence="2 3" key="1">
    <citation type="submission" date="2017-08" db="EMBL/GenBank/DDBJ databases">
        <title>Acidophilic green algal genome provides insights into adaptation to an acidic environment.</title>
        <authorList>
            <person name="Hirooka S."/>
            <person name="Hirose Y."/>
            <person name="Kanesaki Y."/>
            <person name="Higuchi S."/>
            <person name="Fujiwara T."/>
            <person name="Onuma R."/>
            <person name="Era A."/>
            <person name="Ohbayashi R."/>
            <person name="Uzuka A."/>
            <person name="Nozaki H."/>
            <person name="Yoshikawa H."/>
            <person name="Miyagishima S.Y."/>
        </authorList>
    </citation>
    <scope>NUCLEOTIDE SEQUENCE [LARGE SCALE GENOMIC DNA]</scope>
    <source>
        <strain evidence="2 3">NIES-2499</strain>
    </source>
</reference>
<evidence type="ECO:0000256" key="1">
    <source>
        <dbReference type="SAM" id="MobiDB-lite"/>
    </source>
</evidence>
<dbReference type="EMBL" id="BEGY01000006">
    <property type="protein sequence ID" value="GAX74216.1"/>
    <property type="molecule type" value="Genomic_DNA"/>
</dbReference>
<gene>
    <name evidence="2" type="ORF">CEUSTIGMA_g1665.t1</name>
</gene>
<protein>
    <submittedName>
        <fullName evidence="2">Uncharacterized protein</fullName>
    </submittedName>
</protein>
<organism evidence="2 3">
    <name type="scientific">Chlamydomonas eustigma</name>
    <dbReference type="NCBI Taxonomy" id="1157962"/>
    <lineage>
        <taxon>Eukaryota</taxon>
        <taxon>Viridiplantae</taxon>
        <taxon>Chlorophyta</taxon>
        <taxon>core chlorophytes</taxon>
        <taxon>Chlorophyceae</taxon>
        <taxon>CS clade</taxon>
        <taxon>Chlamydomonadales</taxon>
        <taxon>Chlamydomonadaceae</taxon>
        <taxon>Chlamydomonas</taxon>
    </lineage>
</organism>
<dbReference type="Proteomes" id="UP000232323">
    <property type="component" value="Unassembled WGS sequence"/>
</dbReference>
<dbReference type="OrthoDB" id="541336at2759"/>
<evidence type="ECO:0000313" key="3">
    <source>
        <dbReference type="Proteomes" id="UP000232323"/>
    </source>
</evidence>
<dbReference type="AlphaFoldDB" id="A0A250WTY7"/>
<name>A0A250WTY7_9CHLO</name>
<feature type="region of interest" description="Disordered" evidence="1">
    <location>
        <begin position="51"/>
        <end position="71"/>
    </location>
</feature>
<sequence length="205" mass="22176">MLLVRIPAVFEGLADALSAIGEVLRSDRLGQRPLSLSWYYRLMSRDGGKMGGLSAGMHRSADGKGGSYPEADQQLATEAGGPQAPSHLNLGKGVPDLSHLSMRAANLCLSSAMLMADLVRQVEVQCGERGRVLSYVWNACMASHEMMVQELKRDVARLSLKNLDRDSTRERTGRDSSDAERPLVLFPAMITGSAILIVPKSHALS</sequence>
<proteinExistence type="predicted"/>
<comment type="caution">
    <text evidence="2">The sequence shown here is derived from an EMBL/GenBank/DDBJ whole genome shotgun (WGS) entry which is preliminary data.</text>
</comment>
<accession>A0A250WTY7</accession>
<keyword evidence="3" id="KW-1185">Reference proteome</keyword>
<evidence type="ECO:0000313" key="2">
    <source>
        <dbReference type="EMBL" id="GAX74216.1"/>
    </source>
</evidence>